<protein>
    <recommendedName>
        <fullName evidence="3">Nudix hydrolase domain-containing protein</fullName>
    </recommendedName>
</protein>
<sequence length="117" mass="13096">MQREIREETGILATDISEQLCLGLVYDLAMPHAELCFLTRLNISLAEVKQRKPEDSEIKTLHTLQVSRENLTHFILEKHGNISATGEPNLLLYGQLKYGAAWFASVTSSISNLPSVK</sequence>
<evidence type="ECO:0000313" key="2">
    <source>
        <dbReference type="Proteomes" id="UP000287188"/>
    </source>
</evidence>
<name>A0A402AIM1_9CHLR</name>
<accession>A0A402AIM1</accession>
<dbReference type="OrthoDB" id="147423at2"/>
<comment type="caution">
    <text evidence="1">The sequence shown here is derived from an EMBL/GenBank/DDBJ whole genome shotgun (WGS) entry which is preliminary data.</text>
</comment>
<dbReference type="Proteomes" id="UP000287188">
    <property type="component" value="Unassembled WGS sequence"/>
</dbReference>
<reference evidence="2" key="1">
    <citation type="submission" date="2018-12" db="EMBL/GenBank/DDBJ databases">
        <title>Tengunoibacter tsumagoiensis gen. nov., sp. nov., Dictyobacter kobayashii sp. nov., D. alpinus sp. nov., and D. joshuensis sp. nov. and description of Dictyobacteraceae fam. nov. within the order Ktedonobacterales isolated from Tengu-no-mugimeshi.</title>
        <authorList>
            <person name="Wang C.M."/>
            <person name="Zheng Y."/>
            <person name="Sakai Y."/>
            <person name="Toyoda A."/>
            <person name="Minakuchi Y."/>
            <person name="Abe K."/>
            <person name="Yokota A."/>
            <person name="Yabe S."/>
        </authorList>
    </citation>
    <scope>NUCLEOTIDE SEQUENCE [LARGE SCALE GENOMIC DNA]</scope>
    <source>
        <strain evidence="2">Uno11</strain>
    </source>
</reference>
<evidence type="ECO:0000313" key="1">
    <source>
        <dbReference type="EMBL" id="GCE18904.1"/>
    </source>
</evidence>
<evidence type="ECO:0008006" key="3">
    <source>
        <dbReference type="Google" id="ProtNLM"/>
    </source>
</evidence>
<gene>
    <name evidence="1" type="ORF">KDK_27040</name>
</gene>
<dbReference type="EMBL" id="BIFS01000001">
    <property type="protein sequence ID" value="GCE18904.1"/>
    <property type="molecule type" value="Genomic_DNA"/>
</dbReference>
<keyword evidence="2" id="KW-1185">Reference proteome</keyword>
<proteinExistence type="predicted"/>
<organism evidence="1 2">
    <name type="scientific">Dictyobacter kobayashii</name>
    <dbReference type="NCBI Taxonomy" id="2014872"/>
    <lineage>
        <taxon>Bacteria</taxon>
        <taxon>Bacillati</taxon>
        <taxon>Chloroflexota</taxon>
        <taxon>Ktedonobacteria</taxon>
        <taxon>Ktedonobacterales</taxon>
        <taxon>Dictyobacteraceae</taxon>
        <taxon>Dictyobacter</taxon>
    </lineage>
</organism>
<dbReference type="AlphaFoldDB" id="A0A402AIM1"/>
<dbReference type="RefSeq" id="WP_126550526.1">
    <property type="nucleotide sequence ID" value="NZ_BIFS01000001.1"/>
</dbReference>